<dbReference type="GO" id="GO:0003684">
    <property type="term" value="F:damaged DNA binding"/>
    <property type="evidence" value="ECO:0007669"/>
    <property type="project" value="TreeGrafter"/>
</dbReference>
<evidence type="ECO:0000256" key="4">
    <source>
        <dbReference type="ARBA" id="ARBA00022759"/>
    </source>
</evidence>
<dbReference type="InterPro" id="IPR011335">
    <property type="entry name" value="Restrct_endonuc-II-like"/>
</dbReference>
<dbReference type="CDD" id="cd20078">
    <property type="entry name" value="XPF_nuclease_XPF_euk"/>
    <property type="match status" value="1"/>
</dbReference>
<feature type="compositionally biased region" description="Low complexity" evidence="10">
    <location>
        <begin position="1"/>
        <end position="17"/>
    </location>
</feature>
<dbReference type="Pfam" id="PF02732">
    <property type="entry name" value="ERCC4"/>
    <property type="match status" value="1"/>
</dbReference>
<dbReference type="FunFam" id="3.40.50.10130:FF:000002">
    <property type="entry name" value="DNA repair endonuclease XPF"/>
    <property type="match status" value="1"/>
</dbReference>
<dbReference type="GO" id="GO:0003697">
    <property type="term" value="F:single-stranded DNA binding"/>
    <property type="evidence" value="ECO:0007669"/>
    <property type="project" value="TreeGrafter"/>
</dbReference>
<keyword evidence="4" id="KW-0255">Endonuclease</keyword>
<dbReference type="GO" id="GO:0000712">
    <property type="term" value="P:resolution of meiotic recombination intermediates"/>
    <property type="evidence" value="ECO:0007669"/>
    <property type="project" value="TreeGrafter"/>
</dbReference>
<dbReference type="InterPro" id="IPR006166">
    <property type="entry name" value="ERCC4_domain"/>
</dbReference>
<dbReference type="GO" id="GO:0000110">
    <property type="term" value="C:nucleotide-excision repair factor 1 complex"/>
    <property type="evidence" value="ECO:0007669"/>
    <property type="project" value="TreeGrafter"/>
</dbReference>
<evidence type="ECO:0000259" key="11">
    <source>
        <dbReference type="SMART" id="SM00891"/>
    </source>
</evidence>
<evidence type="ECO:0000256" key="7">
    <source>
        <dbReference type="ARBA" id="ARBA00023125"/>
    </source>
</evidence>
<keyword evidence="13" id="KW-1185">Reference proteome</keyword>
<gene>
    <name evidence="12" type="ORF">TrLO_g3814</name>
</gene>
<dbReference type="AlphaFoldDB" id="A0A9W6ZVF2"/>
<protein>
    <recommendedName>
        <fullName evidence="11">ERCC4 domain-containing protein</fullName>
    </recommendedName>
</protein>
<feature type="compositionally biased region" description="Pro residues" evidence="10">
    <location>
        <begin position="18"/>
        <end position="28"/>
    </location>
</feature>
<dbReference type="SUPFAM" id="SSF52980">
    <property type="entry name" value="Restriction endonuclease-like"/>
    <property type="match status" value="1"/>
</dbReference>
<dbReference type="GO" id="GO:0000014">
    <property type="term" value="F:single-stranded DNA endodeoxyribonuclease activity"/>
    <property type="evidence" value="ECO:0007669"/>
    <property type="project" value="TreeGrafter"/>
</dbReference>
<evidence type="ECO:0000313" key="12">
    <source>
        <dbReference type="EMBL" id="GMH60381.1"/>
    </source>
</evidence>
<evidence type="ECO:0000256" key="9">
    <source>
        <dbReference type="ARBA" id="ARBA00023242"/>
    </source>
</evidence>
<evidence type="ECO:0000256" key="2">
    <source>
        <dbReference type="ARBA" id="ARBA00010015"/>
    </source>
</evidence>
<keyword evidence="5" id="KW-0227">DNA damage</keyword>
<accession>A0A9W6ZVF2</accession>
<reference evidence="13" key="1">
    <citation type="journal article" date="2023" name="Commun. Biol.">
        <title>Genome analysis of Parmales, the sister group of diatoms, reveals the evolutionary specialization of diatoms from phago-mixotrophs to photoautotrophs.</title>
        <authorList>
            <person name="Ban H."/>
            <person name="Sato S."/>
            <person name="Yoshikawa S."/>
            <person name="Yamada K."/>
            <person name="Nakamura Y."/>
            <person name="Ichinomiya M."/>
            <person name="Sato N."/>
            <person name="Blanc-Mathieu R."/>
            <person name="Endo H."/>
            <person name="Kuwata A."/>
            <person name="Ogata H."/>
        </authorList>
    </citation>
    <scope>NUCLEOTIDE SEQUENCE [LARGE SCALE GENOMIC DNA]</scope>
    <source>
        <strain evidence="13">NIES 3700</strain>
    </source>
</reference>
<evidence type="ECO:0000313" key="13">
    <source>
        <dbReference type="Proteomes" id="UP001165122"/>
    </source>
</evidence>
<dbReference type="GO" id="GO:1901255">
    <property type="term" value="P:nucleotide-excision repair involved in interstrand cross-link repair"/>
    <property type="evidence" value="ECO:0007669"/>
    <property type="project" value="TreeGrafter"/>
</dbReference>
<keyword evidence="7" id="KW-0238">DNA-binding</keyword>
<keyword evidence="3" id="KW-0540">Nuclease</keyword>
<feature type="region of interest" description="Disordered" evidence="10">
    <location>
        <begin position="1"/>
        <end position="28"/>
    </location>
</feature>
<comment type="subcellular location">
    <subcellularLocation>
        <location evidence="1">Nucleus</location>
    </subcellularLocation>
</comment>
<evidence type="ECO:0000256" key="3">
    <source>
        <dbReference type="ARBA" id="ARBA00022722"/>
    </source>
</evidence>
<dbReference type="Gene3D" id="3.40.50.10130">
    <property type="match status" value="1"/>
</dbReference>
<name>A0A9W6ZVF2_9STRA</name>
<organism evidence="12 13">
    <name type="scientific">Triparma laevis f. longispina</name>
    <dbReference type="NCBI Taxonomy" id="1714387"/>
    <lineage>
        <taxon>Eukaryota</taxon>
        <taxon>Sar</taxon>
        <taxon>Stramenopiles</taxon>
        <taxon>Ochrophyta</taxon>
        <taxon>Bolidophyceae</taxon>
        <taxon>Parmales</taxon>
        <taxon>Triparmaceae</taxon>
        <taxon>Triparma</taxon>
    </lineage>
</organism>
<keyword evidence="9" id="KW-0539">Nucleus</keyword>
<dbReference type="PANTHER" id="PTHR10150">
    <property type="entry name" value="DNA REPAIR ENDONUCLEASE XPF"/>
    <property type="match status" value="1"/>
</dbReference>
<keyword evidence="6" id="KW-0378">Hydrolase</keyword>
<dbReference type="InterPro" id="IPR047520">
    <property type="entry name" value="XPF_nuclease"/>
</dbReference>
<dbReference type="SMART" id="SM00891">
    <property type="entry name" value="ERCC4"/>
    <property type="match status" value="1"/>
</dbReference>
<evidence type="ECO:0000256" key="1">
    <source>
        <dbReference type="ARBA" id="ARBA00004123"/>
    </source>
</evidence>
<comment type="caution">
    <text evidence="12">The sequence shown here is derived from an EMBL/GenBank/DDBJ whole genome shotgun (WGS) entry which is preliminary data.</text>
</comment>
<sequence>MESPSASSIDVSSSDNSDPPPRYPLDEPPFDLPTESTLIISSPGLSIVETHIPHLLHPLDPSTVLCIDVPSNLKEIYSRYPSKTSRILVCELLNQQTKLPKYVILPSPKPHWKSTPVHSILGFCLTLLRTLWSRSSVSGVIIAHLDQIKYASHNLKNLAKSVGLSKMSQILLLPRYHVCFTNLTKTQPYNTEYNVLKVQKQDEGKHLNLLILAETIIQECKNKAVGTGLFDPLSNMIELLENGKNEEQFSGFKYPGILSPNFSQRWINLVNRTDETIPPALKDCIYWLTDVSKLISQSYSRPILYGLFMIDFLNNQPWLLTKAGEQVLKDAKCYDYEIKANKVVWKTRKTILEQIMTEINENRERRKEKRQRALRKNKAIKDLVCGTVDTLIITEKHLKYTALVANGQSERAEYEARKRFLLKKCEPFKNRKLSDLPAEGQALLSEEIRVRNWLSDKNNNSSTTTLTNPVLCTLYDELPKDMLSYFKNLKPANVVLLGDWLEVVRTLEIYSNWVGSEGNKYERVRVWSVGGSGEQLVEEELAFERIIDEKKSGTLSTSTHQSQEMELALHNGAVAGSYRDASGNEMPLSMDTRVGRGVNSQHGRTIIVDTRELRNTTASRLHQYGFRLAPVQLYVGDFVLTKGIVVEKKTLNDLRGSLDNGRLFEQCESMEKHYAVSILLLEFKGDREVDPVTICRGFNDVEESSAKSIITKFVLLLGRFPKLRIVWSKSPQHTAELFKAIKSGRDDPDVALASELGSNEQLDKKLLGEDANEAAVELLLKIPGAKESVTIDKRRYTVAQLIMDNTEHFEGLAKASKSDMKGWGIPPSSVDKIFRYINKPVILEDVQKMTSSKNKSKKRKLG</sequence>
<dbReference type="PANTHER" id="PTHR10150:SF0">
    <property type="entry name" value="DNA REPAIR ENDONUCLEASE XPF"/>
    <property type="match status" value="1"/>
</dbReference>
<dbReference type="GO" id="GO:0000724">
    <property type="term" value="P:double-strand break repair via homologous recombination"/>
    <property type="evidence" value="ECO:0007669"/>
    <property type="project" value="TreeGrafter"/>
</dbReference>
<feature type="domain" description="ERCC4" evidence="11">
    <location>
        <begin position="605"/>
        <end position="685"/>
    </location>
</feature>
<dbReference type="EMBL" id="BRXW01000498">
    <property type="protein sequence ID" value="GMH60381.1"/>
    <property type="molecule type" value="Genomic_DNA"/>
</dbReference>
<dbReference type="OrthoDB" id="200063at2759"/>
<evidence type="ECO:0000256" key="5">
    <source>
        <dbReference type="ARBA" id="ARBA00022763"/>
    </source>
</evidence>
<evidence type="ECO:0000256" key="10">
    <source>
        <dbReference type="SAM" id="MobiDB-lite"/>
    </source>
</evidence>
<evidence type="ECO:0000256" key="8">
    <source>
        <dbReference type="ARBA" id="ARBA00023204"/>
    </source>
</evidence>
<evidence type="ECO:0000256" key="6">
    <source>
        <dbReference type="ARBA" id="ARBA00022801"/>
    </source>
</evidence>
<keyword evidence="8" id="KW-0234">DNA repair</keyword>
<dbReference type="Proteomes" id="UP001165122">
    <property type="component" value="Unassembled WGS sequence"/>
</dbReference>
<comment type="similarity">
    <text evidence="2">Belongs to the XPF family.</text>
</comment>
<proteinExistence type="inferred from homology"/>